<evidence type="ECO:0000313" key="2">
    <source>
        <dbReference type="Proteomes" id="UP000020681"/>
    </source>
</evidence>
<name>A0ABP3AS03_MYCUL</name>
<organism evidence="1 2">
    <name type="scientific">Mycobacterium ulcerans str. Harvey</name>
    <dbReference type="NCBI Taxonomy" id="1299332"/>
    <lineage>
        <taxon>Bacteria</taxon>
        <taxon>Bacillati</taxon>
        <taxon>Actinomycetota</taxon>
        <taxon>Actinomycetes</taxon>
        <taxon>Mycobacteriales</taxon>
        <taxon>Mycobacteriaceae</taxon>
        <taxon>Mycobacterium</taxon>
        <taxon>Mycobacterium ulcerans group</taxon>
    </lineage>
</organism>
<protein>
    <submittedName>
        <fullName evidence="1">Uncharacterized protein</fullName>
    </submittedName>
</protein>
<dbReference type="Proteomes" id="UP000020681">
    <property type="component" value="Unassembled WGS sequence"/>
</dbReference>
<proteinExistence type="predicted"/>
<evidence type="ECO:0000313" key="1">
    <source>
        <dbReference type="EMBL" id="EUA93441.1"/>
    </source>
</evidence>
<accession>A0ABP3AS03</accession>
<keyword evidence="2" id="KW-1185">Reference proteome</keyword>
<gene>
    <name evidence="1" type="ORF">I551_0189</name>
</gene>
<reference evidence="1 2" key="1">
    <citation type="submission" date="2014-01" db="EMBL/GenBank/DDBJ databases">
        <authorList>
            <person name="Dobos K."/>
            <person name="Lenaerts A."/>
            <person name="Ordway D."/>
            <person name="DeGroote M.A."/>
            <person name="Parker T."/>
            <person name="Sizemore C."/>
            <person name="Tallon L.J."/>
            <person name="Sadzewicz L.K."/>
            <person name="Sengamalay N."/>
            <person name="Fraser C.M."/>
            <person name="Hine E."/>
            <person name="Shefchek K.A."/>
            <person name="Das S.P."/>
            <person name="Tettelin H."/>
        </authorList>
    </citation>
    <scope>NUCLEOTIDE SEQUENCE [LARGE SCALE GENOMIC DNA]</scope>
    <source>
        <strain evidence="1 2">Harvey</strain>
    </source>
</reference>
<sequence>MNDADSAAAVAAEPAVRHSVRWPRIARQVSVAALTGNSQIAAASEFSV</sequence>
<comment type="caution">
    <text evidence="1">The sequence shown here is derived from an EMBL/GenBank/DDBJ whole genome shotgun (WGS) entry which is preliminary data.</text>
</comment>
<dbReference type="EMBL" id="JAOL01000062">
    <property type="protein sequence ID" value="EUA93441.1"/>
    <property type="molecule type" value="Genomic_DNA"/>
</dbReference>